<feature type="coiled-coil region" evidence="1">
    <location>
        <begin position="140"/>
        <end position="167"/>
    </location>
</feature>
<gene>
    <name evidence="2" type="ORF">DGYR_LOCUS11156</name>
</gene>
<dbReference type="AlphaFoldDB" id="A0A7I8W4M2"/>
<sequence length="524" mass="60700">MKGVNKSENGKPFEREVNINLSFDKSQLLCEMCGGTWVNRNPRCLPCNALHAFCSECLDSFATSHCLQPGSKFSCLICKTKHFWPENGVQSFVQLEPLINPSNSNFMNMQIPSELDKIAASEGQEIISHDESKEFRRIILDAIERIKEDKKREMDNLENENRKFCLLVENYGCFLKQQLNKFFSNKETQLRNLDGDIKTFEIVKLKTSSFLDRSIKEIKEAILDEMDRILTEKVQFESAIKENSFKFGVNIFSSSELAGLEKVVKQGEEVVSITSTKLNFFLLTKFLAKPNEPCTFSLLRECVESKKVERLLSWRVNEIEAKTFYLTANNHEVFLLSIGPKTHLLKLKALPIGYQLEDVNSLESWTDFVCYESGVFLYRHGLIGKYNNNLTNQWFKRTPLNLQVAEMKYVNGLLFIVDKANSCVFCVNSADGRYEIYNLQLMPTCFNLTSQASNFVYEPYLFMDNQGAYIVNKQEKVIYVYAISQEFDKPDVVHYHKKPDEREILFYIVKHNKALTIKHFLFEE</sequence>
<evidence type="ECO:0000313" key="2">
    <source>
        <dbReference type="EMBL" id="CAD5123477.1"/>
    </source>
</evidence>
<keyword evidence="3" id="KW-1185">Reference proteome</keyword>
<reference evidence="2 3" key="1">
    <citation type="submission" date="2020-08" db="EMBL/GenBank/DDBJ databases">
        <authorList>
            <person name="Hejnol A."/>
        </authorList>
    </citation>
    <scope>NUCLEOTIDE SEQUENCE [LARGE SCALE GENOMIC DNA]</scope>
</reference>
<dbReference type="EMBL" id="CAJFCJ010000019">
    <property type="protein sequence ID" value="CAD5123477.1"/>
    <property type="molecule type" value="Genomic_DNA"/>
</dbReference>
<dbReference type="Proteomes" id="UP000549394">
    <property type="component" value="Unassembled WGS sequence"/>
</dbReference>
<organism evidence="2 3">
    <name type="scientific">Dimorphilus gyrociliatus</name>
    <dbReference type="NCBI Taxonomy" id="2664684"/>
    <lineage>
        <taxon>Eukaryota</taxon>
        <taxon>Metazoa</taxon>
        <taxon>Spiralia</taxon>
        <taxon>Lophotrochozoa</taxon>
        <taxon>Annelida</taxon>
        <taxon>Polychaeta</taxon>
        <taxon>Polychaeta incertae sedis</taxon>
        <taxon>Dinophilidae</taxon>
        <taxon>Dimorphilus</taxon>
    </lineage>
</organism>
<evidence type="ECO:0000256" key="1">
    <source>
        <dbReference type="SAM" id="Coils"/>
    </source>
</evidence>
<name>A0A7I8W4M2_9ANNE</name>
<comment type="caution">
    <text evidence="2">The sequence shown here is derived from an EMBL/GenBank/DDBJ whole genome shotgun (WGS) entry which is preliminary data.</text>
</comment>
<dbReference type="Gene3D" id="3.30.40.10">
    <property type="entry name" value="Zinc/RING finger domain, C3HC4 (zinc finger)"/>
    <property type="match status" value="1"/>
</dbReference>
<dbReference type="OrthoDB" id="6084636at2759"/>
<protein>
    <submittedName>
        <fullName evidence="2">Uncharacterized protein</fullName>
    </submittedName>
</protein>
<evidence type="ECO:0000313" key="3">
    <source>
        <dbReference type="Proteomes" id="UP000549394"/>
    </source>
</evidence>
<keyword evidence="1" id="KW-0175">Coiled coil</keyword>
<accession>A0A7I8W4M2</accession>
<dbReference type="InterPro" id="IPR013083">
    <property type="entry name" value="Znf_RING/FYVE/PHD"/>
</dbReference>
<proteinExistence type="predicted"/>